<comment type="caution">
    <text evidence="1">The sequence shown here is derived from an EMBL/GenBank/DDBJ whole genome shotgun (WGS) entry which is preliminary data.</text>
</comment>
<dbReference type="GO" id="GO:0033897">
    <property type="term" value="F:ribonuclease T2 activity"/>
    <property type="evidence" value="ECO:0007669"/>
    <property type="project" value="InterPro"/>
</dbReference>
<protein>
    <submittedName>
        <fullName evidence="1">Uncharacterized protein</fullName>
    </submittedName>
</protein>
<name>A0A149THM4_9PROT</name>
<dbReference type="Gene3D" id="3.90.730.10">
    <property type="entry name" value="Ribonuclease T2-like"/>
    <property type="match status" value="1"/>
</dbReference>
<gene>
    <name evidence="1" type="ORF">AD945_10205</name>
</gene>
<dbReference type="InterPro" id="IPR036430">
    <property type="entry name" value="RNase_T2-like_sf"/>
</dbReference>
<evidence type="ECO:0000313" key="2">
    <source>
        <dbReference type="Proteomes" id="UP000075636"/>
    </source>
</evidence>
<organism evidence="1 2">
    <name type="scientific">Gluconobacter albidus</name>
    <dbReference type="NCBI Taxonomy" id="318683"/>
    <lineage>
        <taxon>Bacteria</taxon>
        <taxon>Pseudomonadati</taxon>
        <taxon>Pseudomonadota</taxon>
        <taxon>Alphaproteobacteria</taxon>
        <taxon>Acetobacterales</taxon>
        <taxon>Acetobacteraceae</taxon>
        <taxon>Gluconobacter</taxon>
    </lineage>
</organism>
<dbReference type="Proteomes" id="UP000075636">
    <property type="component" value="Unassembled WGS sequence"/>
</dbReference>
<proteinExistence type="predicted"/>
<evidence type="ECO:0000313" key="1">
    <source>
        <dbReference type="EMBL" id="KXV47411.1"/>
    </source>
</evidence>
<sequence length="244" mass="26508">MGVWAAGLFLALGGCAAEGPLHPATGRQFSAYTLEIGWTPSLHRIGNTNRTDTLTVPAQTLYLWAFRGSIPQDLQKTGESADDWRDRGCRSYGPVHFPPVVLSPALRKDILALTPEETDKLLSWDYQVRAACLGFAEEDFFEEAARTYTAFSNSPAAAILRGNAGKTVRRDALIRDLAASLGSRRSEAIRLRCATDQISGKAVFDRVYIGIRARRLALFPAASSLADEPPTSAPCPESFLIPAP</sequence>
<accession>A0A149THM4</accession>
<dbReference type="GO" id="GO:0003723">
    <property type="term" value="F:RNA binding"/>
    <property type="evidence" value="ECO:0007669"/>
    <property type="project" value="InterPro"/>
</dbReference>
<dbReference type="AlphaFoldDB" id="A0A149THM4"/>
<dbReference type="EMBL" id="LHZR01000109">
    <property type="protein sequence ID" value="KXV47411.1"/>
    <property type="molecule type" value="Genomic_DNA"/>
</dbReference>
<reference evidence="1 2" key="1">
    <citation type="submission" date="2015-06" db="EMBL/GenBank/DDBJ databases">
        <title>Improved classification and identification of acetic acid bacteria using matrix-assisted laser desorption/ionization time-of-flight mass spectrometry; Gluconobacter nephelii and Gluconobacter uchimurae are later heterotypic synonyms of Gluconobacter japonicus and Gluconobacter oxydans, respectively.</title>
        <authorList>
            <person name="Li L."/>
            <person name="Cleenwerck I."/>
            <person name="De Vuyst L."/>
            <person name="Vandamme P."/>
        </authorList>
    </citation>
    <scope>NUCLEOTIDE SEQUENCE [LARGE SCALE GENOMIC DNA]</scope>
    <source>
        <strain evidence="1 2">LMG 1768</strain>
    </source>
</reference>
<dbReference type="PATRIC" id="fig|318683.6.peg.1333"/>